<dbReference type="RefSeq" id="XP_062885443.1">
    <property type="nucleotide sequence ID" value="XM_063029488.1"/>
</dbReference>
<reference evidence="2 3" key="2">
    <citation type="journal article" date="2018" name="Proc. Natl. Acad. Sci.">
        <title>RNAi is a critical determinant of centromere evolution in closely related fungi.</title>
        <authorList>
            <person name="Yadav V."/>
            <person name="Sun S."/>
            <person name="Billmyre R.B."/>
            <person name="Thimmappa B.C."/>
            <person name="Shea T."/>
            <person name="Lintner R."/>
            <person name="Bakkeren G."/>
            <person name="Cuomo C.A."/>
            <person name="Heitman J."/>
            <person name="Sanyal K."/>
        </authorList>
    </citation>
    <scope>NUCLEOTIDE SEQUENCE [LARGE SCALE GENOMIC DNA]</scope>
    <source>
        <strain evidence="2 3">R265</strain>
    </source>
</reference>
<name>A0A095ESK1_CRYD2</name>
<evidence type="ECO:0000313" key="3">
    <source>
        <dbReference type="Proteomes" id="UP000029445"/>
    </source>
</evidence>
<dbReference type="InterPro" id="IPR025638">
    <property type="entry name" value="DUF4336"/>
</dbReference>
<proteinExistence type="predicted"/>
<feature type="region of interest" description="Disordered" evidence="1">
    <location>
        <begin position="1"/>
        <end position="22"/>
    </location>
</feature>
<organism evidence="2 3">
    <name type="scientific">Cryptococcus deuterogattii (strain R265)</name>
    <name type="common">Cryptococcus gattii VGII (strain R265)</name>
    <dbReference type="NCBI Taxonomy" id="294750"/>
    <lineage>
        <taxon>Eukaryota</taxon>
        <taxon>Fungi</taxon>
        <taxon>Dikarya</taxon>
        <taxon>Basidiomycota</taxon>
        <taxon>Agaricomycotina</taxon>
        <taxon>Tremellomycetes</taxon>
        <taxon>Tremellales</taxon>
        <taxon>Cryptococcaceae</taxon>
        <taxon>Cryptococcus</taxon>
        <taxon>Cryptococcus gattii species complex</taxon>
    </lineage>
</organism>
<dbReference type="OMA" id="IFRDVMA"/>
<evidence type="ECO:0008006" key="4">
    <source>
        <dbReference type="Google" id="ProtNLM"/>
    </source>
</evidence>
<dbReference type="EMBL" id="CP025767">
    <property type="protein sequence ID" value="KGB79788.1"/>
    <property type="molecule type" value="Genomic_DNA"/>
</dbReference>
<dbReference type="PANTHER" id="PTHR33835">
    <property type="entry name" value="YALI0C07656P"/>
    <property type="match status" value="1"/>
</dbReference>
<gene>
    <name evidence="2" type="ORF">CNBG_5626</name>
</gene>
<accession>A0A095ESK1</accession>
<dbReference type="HOGENOM" id="CLU_056292_1_0_1"/>
<sequence length="286" mass="31200">MSTNTNPPPVDVASLSTKSNDPRDQQLVIRQVTPDIITFSVPFTRSGFLPIGGRSTAIRLSRPSKPTITENAIQPHPQSAPSDVVFVYASHPLTAATKEALNTLGEVKWLVTPDGEHGMYIQEYIDHFPGAQAIGVERYKEQKPDIQWAGLFGPNVDGETKKYGFEPHISLHQVSAHLNHELTAIHHPSGTLLEGDMLFNLPPTEQYSRAGGLPTLFKFFGGGGSLSPGGKVHAGMVSGVTKNKDLLKKELAPINAAKWDRIIPCHGDVIETDGKVQWNKVWGKFS</sequence>
<keyword evidence="3" id="KW-1185">Reference proteome</keyword>
<dbReference type="Proteomes" id="UP000029445">
    <property type="component" value="Chromosome 9"/>
</dbReference>
<dbReference type="AlphaFoldDB" id="A0A095ESK1"/>
<reference evidence="2 3" key="1">
    <citation type="journal article" date="2011" name="MBio">
        <title>Genome variation in Cryptococcus gattii, an emerging pathogen of immunocompetent hosts.</title>
        <authorList>
            <person name="D'Souza C.A."/>
            <person name="Kronstad J.W."/>
            <person name="Taylor G."/>
            <person name="Warren R."/>
            <person name="Yuen M."/>
            <person name="Hu G."/>
            <person name="Jung W.H."/>
            <person name="Sham A."/>
            <person name="Kidd S.E."/>
            <person name="Tangen K."/>
            <person name="Lee N."/>
            <person name="Zeilmaker T."/>
            <person name="Sawkins J."/>
            <person name="McVicker G."/>
            <person name="Shah S."/>
            <person name="Gnerre S."/>
            <person name="Griggs A."/>
            <person name="Zeng Q."/>
            <person name="Bartlett K."/>
            <person name="Li W."/>
            <person name="Wang X."/>
            <person name="Heitman J."/>
            <person name="Stajich J.E."/>
            <person name="Fraser J.A."/>
            <person name="Meyer W."/>
            <person name="Carter D."/>
            <person name="Schein J."/>
            <person name="Krzywinski M."/>
            <person name="Kwon-Chung K.J."/>
            <person name="Varma A."/>
            <person name="Wang J."/>
            <person name="Brunham R."/>
            <person name="Fyfe M."/>
            <person name="Ouellette B.F."/>
            <person name="Siddiqui A."/>
            <person name="Marra M."/>
            <person name="Jones S."/>
            <person name="Holt R."/>
            <person name="Birren B.W."/>
            <person name="Galagan J.E."/>
            <person name="Cuomo C.A."/>
        </authorList>
    </citation>
    <scope>NUCLEOTIDE SEQUENCE [LARGE SCALE GENOMIC DNA]</scope>
    <source>
        <strain evidence="2 3">R265</strain>
    </source>
</reference>
<dbReference type="KEGG" id="cdeu:CNBG_5626"/>
<dbReference type="GeneID" id="88181763"/>
<protein>
    <recommendedName>
        <fullName evidence="4">Metallo-beta-lactamase domain-containing protein</fullName>
    </recommendedName>
</protein>
<feature type="compositionally biased region" description="Pro residues" evidence="1">
    <location>
        <begin position="1"/>
        <end position="10"/>
    </location>
</feature>
<dbReference type="PANTHER" id="PTHR33835:SF1">
    <property type="entry name" value="METALLO-BETA-LACTAMASE DOMAIN-CONTAINING PROTEIN"/>
    <property type="match status" value="1"/>
</dbReference>
<evidence type="ECO:0000313" key="2">
    <source>
        <dbReference type="EMBL" id="KGB79788.1"/>
    </source>
</evidence>
<dbReference type="VEuPathDB" id="FungiDB:CNBG_5626"/>
<dbReference type="OrthoDB" id="421671at2759"/>
<evidence type="ECO:0000256" key="1">
    <source>
        <dbReference type="SAM" id="MobiDB-lite"/>
    </source>
</evidence>